<sequence>MDVLASLRVVDIDQICFHEAHEEARLLHTCQLIQDEGVLRHTPLASQLSDGRYLILDGAHRTLALKKLQCSRAVVQMVHLDNCHLGAWNHLLPVGEWMSQLKNHAALYWSKESENQYGAPLAEFIEHDGNTSFVYSKAGDEKLTRLKDWHSIVDSYNNSFPVKRLPQDNGLQLPLLGEVLLRFPCYSLQQLEEIALAGHIMPAGVTRCMVEGRLLNLRIPLEFLTSQVFQQDEWNELLSRWKKSLRLYSEAVYLCEV</sequence>
<keyword evidence="1" id="KW-0547">Nucleotide-binding</keyword>
<dbReference type="CDD" id="cd16388">
    <property type="entry name" value="SbnI_like_N"/>
    <property type="match status" value="1"/>
</dbReference>
<dbReference type="OrthoDB" id="2380647at2"/>
<dbReference type="SUPFAM" id="SSF110849">
    <property type="entry name" value="ParB/Sulfiredoxin"/>
    <property type="match status" value="1"/>
</dbReference>
<name>A0A518V5J6_BRELA</name>
<dbReference type="GO" id="GO:0005524">
    <property type="term" value="F:ATP binding"/>
    <property type="evidence" value="ECO:0007669"/>
    <property type="project" value="UniProtKB-KW"/>
</dbReference>
<dbReference type="InterPro" id="IPR036086">
    <property type="entry name" value="ParB/Sulfiredoxin_sf"/>
</dbReference>
<gene>
    <name evidence="3" type="ORF">EEL30_07700</name>
</gene>
<dbReference type="Proteomes" id="UP000319432">
    <property type="component" value="Chromosome"/>
</dbReference>
<evidence type="ECO:0000313" key="3">
    <source>
        <dbReference type="EMBL" id="QDX92249.1"/>
    </source>
</evidence>
<dbReference type="Gene3D" id="3.30.1760.10">
    <property type="entry name" value="Conserved hypothetical protein from pyrococcus furiosus pfu- 392566-001, domain 2"/>
    <property type="match status" value="1"/>
</dbReference>
<accession>A0A518V5J6</accession>
<dbReference type="InterPro" id="IPR016999">
    <property type="entry name" value="SbnI-like"/>
</dbReference>
<evidence type="ECO:0000256" key="1">
    <source>
        <dbReference type="ARBA" id="ARBA00022741"/>
    </source>
</evidence>
<reference evidence="3 4" key="1">
    <citation type="submission" date="2018-11" db="EMBL/GenBank/DDBJ databases">
        <title>Phylogenetic determinants of toxin gene distribution in genomes of Brevibacillus laterosporus.</title>
        <authorList>
            <person name="Glare T.R."/>
            <person name="Durrant A."/>
            <person name="Berry C."/>
            <person name="Palma L."/>
            <person name="Ormskirk M."/>
            <person name="Cox M.O."/>
        </authorList>
    </citation>
    <scope>NUCLEOTIDE SEQUENCE [LARGE SCALE GENOMIC DNA]</scope>
    <source>
        <strain evidence="3 4">1821L</strain>
    </source>
</reference>
<evidence type="ECO:0000313" key="4">
    <source>
        <dbReference type="Proteomes" id="UP000319432"/>
    </source>
</evidence>
<evidence type="ECO:0000256" key="2">
    <source>
        <dbReference type="ARBA" id="ARBA00022840"/>
    </source>
</evidence>
<dbReference type="PIRSF" id="PIRSF032543">
    <property type="entry name" value="UCP032543_ParB-like"/>
    <property type="match status" value="1"/>
</dbReference>
<keyword evidence="2" id="KW-0067">ATP-binding</keyword>
<keyword evidence="4" id="KW-1185">Reference proteome</keyword>
<proteinExistence type="predicted"/>
<dbReference type="InterPro" id="IPR023098">
    <property type="entry name" value="SerK/SbnI_C"/>
</dbReference>
<organism evidence="3 4">
    <name type="scientific">Brevibacillus laterosporus</name>
    <name type="common">Bacillus laterosporus</name>
    <dbReference type="NCBI Taxonomy" id="1465"/>
    <lineage>
        <taxon>Bacteria</taxon>
        <taxon>Bacillati</taxon>
        <taxon>Bacillota</taxon>
        <taxon>Bacilli</taxon>
        <taxon>Bacillales</taxon>
        <taxon>Paenibacillaceae</taxon>
        <taxon>Brevibacillus</taxon>
    </lineage>
</organism>
<dbReference type="Gene3D" id="3.90.1530.10">
    <property type="entry name" value="Conserved hypothetical protein from pyrococcus furiosus pfu- 392566-001, ParB domain"/>
    <property type="match status" value="1"/>
</dbReference>
<protein>
    <submittedName>
        <fullName evidence="3">Transcriptional regulator</fullName>
    </submittedName>
</protein>
<dbReference type="EMBL" id="CP033464">
    <property type="protein sequence ID" value="QDX92249.1"/>
    <property type="molecule type" value="Genomic_DNA"/>
</dbReference>
<dbReference type="AlphaFoldDB" id="A0A518V5J6"/>
<dbReference type="InterPro" id="IPR037953">
    <property type="entry name" value="SbnI-like_N"/>
</dbReference>